<organism evidence="3 4">
    <name type="scientific">Suillus placidus</name>
    <dbReference type="NCBI Taxonomy" id="48579"/>
    <lineage>
        <taxon>Eukaryota</taxon>
        <taxon>Fungi</taxon>
        <taxon>Dikarya</taxon>
        <taxon>Basidiomycota</taxon>
        <taxon>Agaricomycotina</taxon>
        <taxon>Agaricomycetes</taxon>
        <taxon>Agaricomycetidae</taxon>
        <taxon>Boletales</taxon>
        <taxon>Suillineae</taxon>
        <taxon>Suillaceae</taxon>
        <taxon>Suillus</taxon>
    </lineage>
</organism>
<feature type="compositionally biased region" description="Low complexity" evidence="1">
    <location>
        <begin position="477"/>
        <end position="511"/>
    </location>
</feature>
<keyword evidence="4" id="KW-1185">Reference proteome</keyword>
<dbReference type="AlphaFoldDB" id="A0A9P7D0X1"/>
<evidence type="ECO:0000313" key="4">
    <source>
        <dbReference type="Proteomes" id="UP000714275"/>
    </source>
</evidence>
<feature type="region of interest" description="Disordered" evidence="1">
    <location>
        <begin position="326"/>
        <end position="417"/>
    </location>
</feature>
<evidence type="ECO:0000259" key="2">
    <source>
        <dbReference type="PROSITE" id="PS50003"/>
    </source>
</evidence>
<comment type="caution">
    <text evidence="3">The sequence shown here is derived from an EMBL/GenBank/DDBJ whole genome shotgun (WGS) entry which is preliminary data.</text>
</comment>
<feature type="compositionally biased region" description="Low complexity" evidence="1">
    <location>
        <begin position="336"/>
        <end position="378"/>
    </location>
</feature>
<evidence type="ECO:0000313" key="3">
    <source>
        <dbReference type="EMBL" id="KAG1775439.1"/>
    </source>
</evidence>
<name>A0A9P7D0X1_9AGAM</name>
<feature type="compositionally biased region" description="Pro residues" evidence="1">
    <location>
        <begin position="395"/>
        <end position="412"/>
    </location>
</feature>
<dbReference type="SMART" id="SM00233">
    <property type="entry name" value="PH"/>
    <property type="match status" value="1"/>
</dbReference>
<dbReference type="OrthoDB" id="2261329at2759"/>
<feature type="compositionally biased region" description="Polar residues" evidence="1">
    <location>
        <begin position="7"/>
        <end position="18"/>
    </location>
</feature>
<feature type="domain" description="PH" evidence="2">
    <location>
        <begin position="184"/>
        <end position="305"/>
    </location>
</feature>
<proteinExistence type="predicted"/>
<dbReference type="PANTHER" id="PTHR24216:SF65">
    <property type="entry name" value="PAXILLIN-LIKE PROTEIN 1"/>
    <property type="match status" value="1"/>
</dbReference>
<dbReference type="Proteomes" id="UP000714275">
    <property type="component" value="Unassembled WGS sequence"/>
</dbReference>
<dbReference type="EMBL" id="JABBWD010000034">
    <property type="protein sequence ID" value="KAG1775439.1"/>
    <property type="molecule type" value="Genomic_DNA"/>
</dbReference>
<dbReference type="SUPFAM" id="SSF50729">
    <property type="entry name" value="PH domain-like"/>
    <property type="match status" value="1"/>
</dbReference>
<gene>
    <name evidence="3" type="ORF">EV702DRAFT_1047013</name>
</gene>
<dbReference type="InterPro" id="IPR001849">
    <property type="entry name" value="PH_domain"/>
</dbReference>
<protein>
    <recommendedName>
        <fullName evidence="2">PH domain-containing protein</fullName>
    </recommendedName>
</protein>
<dbReference type="PANTHER" id="PTHR24216">
    <property type="entry name" value="PAXILLIN-RELATED"/>
    <property type="match status" value="1"/>
</dbReference>
<dbReference type="PROSITE" id="PS50003">
    <property type="entry name" value="PH_DOMAIN"/>
    <property type="match status" value="1"/>
</dbReference>
<reference evidence="3" key="1">
    <citation type="journal article" date="2020" name="New Phytol.">
        <title>Comparative genomics reveals dynamic genome evolution in host specialist ectomycorrhizal fungi.</title>
        <authorList>
            <person name="Lofgren L.A."/>
            <person name="Nguyen N.H."/>
            <person name="Vilgalys R."/>
            <person name="Ruytinx J."/>
            <person name="Liao H.L."/>
            <person name="Branco S."/>
            <person name="Kuo A."/>
            <person name="LaButti K."/>
            <person name="Lipzen A."/>
            <person name="Andreopoulos W."/>
            <person name="Pangilinan J."/>
            <person name="Riley R."/>
            <person name="Hundley H."/>
            <person name="Na H."/>
            <person name="Barry K."/>
            <person name="Grigoriev I.V."/>
            <person name="Stajich J.E."/>
            <person name="Kennedy P.G."/>
        </authorList>
    </citation>
    <scope>NUCLEOTIDE SEQUENCE</scope>
    <source>
        <strain evidence="3">DOB743</strain>
    </source>
</reference>
<feature type="region of interest" description="Disordered" evidence="1">
    <location>
        <begin position="473"/>
        <end position="544"/>
    </location>
</feature>
<dbReference type="CDD" id="cd00821">
    <property type="entry name" value="PH"/>
    <property type="match status" value="1"/>
</dbReference>
<feature type="region of interest" description="Disordered" evidence="1">
    <location>
        <begin position="1"/>
        <end position="24"/>
    </location>
</feature>
<feature type="region of interest" description="Disordered" evidence="1">
    <location>
        <begin position="673"/>
        <end position="692"/>
    </location>
</feature>
<evidence type="ECO:0000256" key="1">
    <source>
        <dbReference type="SAM" id="MobiDB-lite"/>
    </source>
</evidence>
<sequence>MHIPAVTWTSTTVESTNPAPMRRSFGTIVAGPRRMDAGSRPIPNHDQSYRADAEPHYFSLSHDHPIVQRRQSAKQLIDRYESISREEPSIARRPPSAARFLGVSSSRSFGKGKRRSLSASLRNFLSVFQKGRKGKDGDDQEEDVPTVVVDAPSMAQIPSMYTESAPLPHDHDTGTVVLSAGKVSALHSGALLYLSMPSSSTTSPILPVWTSCNVTLHTLHMLITWYTIHGNPSTRVLSLDGCTDVRSISLNRLDLDEKALLPTPTDQSEPKVFELLFEGRRREKFAASSSQERARWVSAIWDTLLQRQSQGTTRVKALTIQTNLQRKGQDYLQPPSASEYTSSEYTSSSGAESETSLTTEQSLPPTPSSKSPLSTQSPARFSLHGSPQNRSPMSLLPPRPPSQISPRSPGPKSPSIAKLGNLSVVTQRLAQIDQTNSPGSASSDSVMPHLQGAQTIRPMRFRRAFAEIHKIKDEGFSSDSPLSSGGPSPQPRSPASIETYSSRSRSAFARSGTSLTHAPTLPETPRIFREGLPARSPSPSTVDKGLQLAPITDLIKEGAEMTLDQTIGISEQIAALQRDVQYLPSELAPLLADTTRQSSTEAKEAILSTIQALVDRVEEIQQQGSSSTVQLQGKSIMKILDIMQTQLKSSLPRVLEKLDAIYDNQEREIITMNNLGPPVSTPTPPAEGSIPSPNVDLSDIYAKLDDLASLYKTGNPPLSAAVGSPRENAETPQKLAPDLLDDKLTAVLDYLNADEEQKKVQLEQQADSVRYLNELNSWLDAFVNKGTTQIQAVATGVEQICQQLGISTSEELSSTNLRAHVQQLLEAAQSQAHNEDDLRSTVHELIQVVQEHLTHGDERRKALVSDSVMEIINRQRADQEQMLRALSSELTEEIRGERLRFVEAMKEATAINVQGAFALCPHGSSLTVF</sequence>
<accession>A0A9P7D0X1</accession>